<proteinExistence type="predicted"/>
<gene>
    <name evidence="2" type="ORF">SAMN04488506_0475</name>
</gene>
<protein>
    <recommendedName>
        <fullName evidence="1">Glycosyl transferase family 28 C-terminal domain-containing protein</fullName>
    </recommendedName>
</protein>
<dbReference type="PANTHER" id="PTHR38134">
    <property type="entry name" value="SLR1395 PROTEIN"/>
    <property type="match status" value="1"/>
</dbReference>
<evidence type="ECO:0000313" key="3">
    <source>
        <dbReference type="Proteomes" id="UP000199136"/>
    </source>
</evidence>
<reference evidence="2 3" key="1">
    <citation type="submission" date="2016-10" db="EMBL/GenBank/DDBJ databases">
        <authorList>
            <person name="de Groot N.N."/>
        </authorList>
    </citation>
    <scope>NUCLEOTIDE SEQUENCE [LARGE SCALE GENOMIC DNA]</scope>
    <source>
        <strain evidence="2 3">DSM 20581</strain>
    </source>
</reference>
<accession>A0A1I5VCG3</accession>
<dbReference type="Gene3D" id="3.40.50.2000">
    <property type="entry name" value="Glycogen Phosphorylase B"/>
    <property type="match status" value="1"/>
</dbReference>
<name>A0A1I5VCG3_9LACT</name>
<dbReference type="Proteomes" id="UP000199136">
    <property type="component" value="Unassembled WGS sequence"/>
</dbReference>
<dbReference type="InterPro" id="IPR007235">
    <property type="entry name" value="Glyco_trans_28_C"/>
</dbReference>
<feature type="domain" description="Glycosyl transferase family 28 C-terminal" evidence="1">
    <location>
        <begin position="245"/>
        <end position="327"/>
    </location>
</feature>
<dbReference type="OrthoDB" id="9776616at2"/>
<sequence length="355" mass="40152">MEQKWVVFYVSSHGFGHMTRSLAVIEEIMKQTSDHVYLVSGAYQNEFARNYLKKFADRMQYKDLKTDIGLVAVQNGLTVDVEETEQQLTPFVASWENIVAEEVVQLKDMSIKCVLTDITPIGALVGERLKLRTIGLSNFTWVEQYEFFHIQQEIIEAFKQAYSQLDLFGEYALALSMESVNCPRKSIGFLSRELDWSKISDLKQQYGHSLFISCGKAVKIDRVHIENYHGTVFTTSGITVTGSDQIIELATDTQDTHNYLAASDLVIAKAGWGTISEAITASKKLVLIERESVLEDTHNIQQLKEDHLAISIKESELASLDISQLEARADRSISLERLNQYSNQQDKVVELLGLK</sequence>
<dbReference type="RefSeq" id="WP_092479534.1">
    <property type="nucleotide sequence ID" value="NZ_FOXW01000001.1"/>
</dbReference>
<dbReference type="SUPFAM" id="SSF53756">
    <property type="entry name" value="UDP-Glycosyltransferase/glycogen phosphorylase"/>
    <property type="match status" value="1"/>
</dbReference>
<keyword evidence="3" id="KW-1185">Reference proteome</keyword>
<dbReference type="GO" id="GO:0016758">
    <property type="term" value="F:hexosyltransferase activity"/>
    <property type="evidence" value="ECO:0007669"/>
    <property type="project" value="InterPro"/>
</dbReference>
<dbReference type="Pfam" id="PF04101">
    <property type="entry name" value="Glyco_tran_28_C"/>
    <property type="match status" value="1"/>
</dbReference>
<organism evidence="2 3">
    <name type="scientific">Desemzia incerta</name>
    <dbReference type="NCBI Taxonomy" id="82801"/>
    <lineage>
        <taxon>Bacteria</taxon>
        <taxon>Bacillati</taxon>
        <taxon>Bacillota</taxon>
        <taxon>Bacilli</taxon>
        <taxon>Lactobacillales</taxon>
        <taxon>Carnobacteriaceae</taxon>
        <taxon>Desemzia</taxon>
    </lineage>
</organism>
<dbReference type="STRING" id="82801.SAMN04488506_0475"/>
<dbReference type="EMBL" id="FOXW01000001">
    <property type="protein sequence ID" value="SFQ05248.1"/>
    <property type="molecule type" value="Genomic_DNA"/>
</dbReference>
<dbReference type="PANTHER" id="PTHR38134:SF2">
    <property type="entry name" value="GALACTOKINASE"/>
    <property type="match status" value="1"/>
</dbReference>
<dbReference type="InterPro" id="IPR053205">
    <property type="entry name" value="GHMP_kinase_L-arabinokinase"/>
</dbReference>
<evidence type="ECO:0000313" key="2">
    <source>
        <dbReference type="EMBL" id="SFQ05248.1"/>
    </source>
</evidence>
<evidence type="ECO:0000259" key="1">
    <source>
        <dbReference type="Pfam" id="PF04101"/>
    </source>
</evidence>
<dbReference type="AlphaFoldDB" id="A0A1I5VCG3"/>